<protein>
    <recommendedName>
        <fullName evidence="3">Regulatory protein RecX</fullName>
    </recommendedName>
</protein>
<evidence type="ECO:0000313" key="9">
    <source>
        <dbReference type="Proteomes" id="UP001516061"/>
    </source>
</evidence>
<dbReference type="PANTHER" id="PTHR33602:SF1">
    <property type="entry name" value="REGULATORY PROTEIN RECX FAMILY PROTEIN"/>
    <property type="match status" value="1"/>
</dbReference>
<dbReference type="InterPro" id="IPR003783">
    <property type="entry name" value="Regulatory_RecX"/>
</dbReference>
<dbReference type="InterPro" id="IPR053925">
    <property type="entry name" value="RecX_HTH_3rd"/>
</dbReference>
<keyword evidence="4" id="KW-0963">Cytoplasm</keyword>
<gene>
    <name evidence="8" type="ORF">HNQ01_004375</name>
</gene>
<evidence type="ECO:0000256" key="2">
    <source>
        <dbReference type="ARBA" id="ARBA00009695"/>
    </source>
</evidence>
<dbReference type="Proteomes" id="UP001516061">
    <property type="component" value="Unassembled WGS sequence"/>
</dbReference>
<evidence type="ECO:0000259" key="6">
    <source>
        <dbReference type="Pfam" id="PF02631"/>
    </source>
</evidence>
<evidence type="ECO:0000313" key="8">
    <source>
        <dbReference type="EMBL" id="NRT58606.1"/>
    </source>
</evidence>
<comment type="subcellular location">
    <subcellularLocation>
        <location evidence="1">Cytoplasm</location>
    </subcellularLocation>
</comment>
<comment type="similarity">
    <text evidence="2">Belongs to the RecX family.</text>
</comment>
<comment type="caution">
    <text evidence="8">The sequence shown here is derived from an EMBL/GenBank/DDBJ whole genome shotgun (WGS) entry which is preliminary data.</text>
</comment>
<proteinExistence type="inferred from homology"/>
<dbReference type="NCBIfam" id="NF001055">
    <property type="entry name" value="PRK00117.2-5"/>
    <property type="match status" value="1"/>
</dbReference>
<dbReference type="PANTHER" id="PTHR33602">
    <property type="entry name" value="REGULATORY PROTEIN RECX FAMILY PROTEIN"/>
    <property type="match status" value="1"/>
</dbReference>
<keyword evidence="9" id="KW-1185">Reference proteome</keyword>
<evidence type="ECO:0000256" key="4">
    <source>
        <dbReference type="ARBA" id="ARBA00022490"/>
    </source>
</evidence>
<name>A0ABX2G8E0_9BURK</name>
<feature type="domain" description="RecX second three-helical" evidence="6">
    <location>
        <begin position="37"/>
        <end position="71"/>
    </location>
</feature>
<evidence type="ECO:0000259" key="7">
    <source>
        <dbReference type="Pfam" id="PF21981"/>
    </source>
</evidence>
<reference evidence="8 9" key="1">
    <citation type="submission" date="2020-05" db="EMBL/GenBank/DDBJ databases">
        <title>Genomic Encyclopedia of Type Strains, Phase IV (KMG-V): Genome sequencing to study the core and pangenomes of soil and plant-associated prokaryotes.</title>
        <authorList>
            <person name="Whitman W."/>
        </authorList>
    </citation>
    <scope>NUCLEOTIDE SEQUENCE [LARGE SCALE GENOMIC DNA]</scope>
    <source>
        <strain evidence="8 9">C29</strain>
    </source>
</reference>
<accession>A0ABX2G8E0</accession>
<evidence type="ECO:0000256" key="5">
    <source>
        <dbReference type="SAM" id="MobiDB-lite"/>
    </source>
</evidence>
<evidence type="ECO:0000256" key="1">
    <source>
        <dbReference type="ARBA" id="ARBA00004496"/>
    </source>
</evidence>
<dbReference type="Pfam" id="PF02631">
    <property type="entry name" value="RecX_HTH2"/>
    <property type="match status" value="1"/>
</dbReference>
<organism evidence="8 9">
    <name type="scientific">Sphaerotilus uruguayifluvii</name>
    <dbReference type="NCBI Taxonomy" id="2735897"/>
    <lineage>
        <taxon>Bacteria</taxon>
        <taxon>Pseudomonadati</taxon>
        <taxon>Pseudomonadota</taxon>
        <taxon>Betaproteobacteria</taxon>
        <taxon>Burkholderiales</taxon>
        <taxon>Sphaerotilaceae</taxon>
        <taxon>Sphaerotilus</taxon>
    </lineage>
</organism>
<dbReference type="InterPro" id="IPR053924">
    <property type="entry name" value="RecX_HTH_2nd"/>
</dbReference>
<feature type="region of interest" description="Disordered" evidence="5">
    <location>
        <begin position="129"/>
        <end position="148"/>
    </location>
</feature>
<dbReference type="EMBL" id="JABSNM010000035">
    <property type="protein sequence ID" value="NRT58606.1"/>
    <property type="molecule type" value="Genomic_DNA"/>
</dbReference>
<sequence>MREHSRAELARKLAPHAESAEQVDALLDELTALGFLSEQRFVESLLHRRAARHGSVRIRQELSASGIDPADYTEQLASLQQDEFARARAVWSRRFDVAPTDPRERARQMRFLLGRGFSSSVAQQVLRAAAEGLPDDDSPAGWTLADRD</sequence>
<dbReference type="Pfam" id="PF21981">
    <property type="entry name" value="RecX_HTH3"/>
    <property type="match status" value="1"/>
</dbReference>
<evidence type="ECO:0000256" key="3">
    <source>
        <dbReference type="ARBA" id="ARBA00018111"/>
    </source>
</evidence>
<feature type="domain" description="RecX third three-helical" evidence="7">
    <location>
        <begin position="82"/>
        <end position="126"/>
    </location>
</feature>